<dbReference type="Pfam" id="PF14339">
    <property type="entry name" value="DUF4394"/>
    <property type="match status" value="1"/>
</dbReference>
<evidence type="ECO:0000313" key="4">
    <source>
        <dbReference type="Proteomes" id="UP000216998"/>
    </source>
</evidence>
<gene>
    <name evidence="3" type="ORF">CHU95_11810</name>
</gene>
<reference evidence="3 4" key="1">
    <citation type="submission" date="2017-07" db="EMBL/GenBank/DDBJ databases">
        <title>Niveispirillum cyanobacteriorum sp. nov., isolated from cyanobacterial aggregates in a eutrophic lake.</title>
        <authorList>
            <person name="Cai H."/>
        </authorList>
    </citation>
    <scope>NUCLEOTIDE SEQUENCE [LARGE SCALE GENOMIC DNA]</scope>
    <source>
        <strain evidence="4">TH1-14</strain>
    </source>
</reference>
<evidence type="ECO:0000259" key="2">
    <source>
        <dbReference type="Pfam" id="PF14339"/>
    </source>
</evidence>
<dbReference type="Proteomes" id="UP000216998">
    <property type="component" value="Unassembled WGS sequence"/>
</dbReference>
<protein>
    <recommendedName>
        <fullName evidence="2">DUF4394 domain-containing protein</fullName>
    </recommendedName>
</protein>
<keyword evidence="1" id="KW-0812">Transmembrane</keyword>
<evidence type="ECO:0000313" key="3">
    <source>
        <dbReference type="EMBL" id="OYQ34140.1"/>
    </source>
</evidence>
<dbReference type="AlphaFoldDB" id="A0A255Z0E6"/>
<organism evidence="3 4">
    <name type="scientific">Niveispirillum lacus</name>
    <dbReference type="NCBI Taxonomy" id="1981099"/>
    <lineage>
        <taxon>Bacteria</taxon>
        <taxon>Pseudomonadati</taxon>
        <taxon>Pseudomonadota</taxon>
        <taxon>Alphaproteobacteria</taxon>
        <taxon>Rhodospirillales</taxon>
        <taxon>Azospirillaceae</taxon>
        <taxon>Niveispirillum</taxon>
    </lineage>
</organism>
<comment type="caution">
    <text evidence="3">The sequence shown here is derived from an EMBL/GenBank/DDBJ whole genome shotgun (WGS) entry which is preliminary data.</text>
</comment>
<feature type="domain" description="DUF4394" evidence="2">
    <location>
        <begin position="58"/>
        <end position="281"/>
    </location>
</feature>
<keyword evidence="4" id="KW-1185">Reference proteome</keyword>
<dbReference type="EMBL" id="NOXU01000029">
    <property type="protein sequence ID" value="OYQ34140.1"/>
    <property type="molecule type" value="Genomic_DNA"/>
</dbReference>
<accession>A0A255Z0E6</accession>
<feature type="transmembrane region" description="Helical" evidence="1">
    <location>
        <begin position="31"/>
        <end position="52"/>
    </location>
</feature>
<dbReference type="OrthoDB" id="531718at2"/>
<proteinExistence type="predicted"/>
<dbReference type="SUPFAM" id="SSF63829">
    <property type="entry name" value="Calcium-dependent phosphotriesterase"/>
    <property type="match status" value="1"/>
</dbReference>
<keyword evidence="1" id="KW-0472">Membrane</keyword>
<sequence>MTGSGIDLTCLTATAARAAAGWEGAMKKKSALMAVALLGLAGPALALDVAGLSQRNELLLFSDTAPGTVTVLPVTGVTGKLLGLDVRPATGKLYGLATDNRLYTIDLATGAAAAGPKLSVALTAIDHVVVDFNPQADRLRVMGSDGQNLRVNVDTGQVAVDKPLAYHPNDKVNAGKTPAVYAGAYINSFAGATQTQLFNVDSGTGAWLSQDPPNDGVLRTIGPLGVPAGTIVEGVDIFTDAQDEYHGRAVAGGTLYNLDVQRGTMKKIGRIGDGSAVIDIAILDKR</sequence>
<evidence type="ECO:0000256" key="1">
    <source>
        <dbReference type="SAM" id="Phobius"/>
    </source>
</evidence>
<keyword evidence="1" id="KW-1133">Transmembrane helix</keyword>
<name>A0A255Z0E6_9PROT</name>
<dbReference type="InterPro" id="IPR025507">
    <property type="entry name" value="DUF4394"/>
</dbReference>